<gene>
    <name evidence="3" type="ORF">F8O04_05865</name>
</gene>
<dbReference type="RefSeq" id="WP_158028344.1">
    <property type="nucleotide sequence ID" value="NZ_BMHG01000001.1"/>
</dbReference>
<evidence type="ECO:0000313" key="4">
    <source>
        <dbReference type="Proteomes" id="UP000431744"/>
    </source>
</evidence>
<organism evidence="3 4">
    <name type="scientific">Pseudoclavibacter endophyticus</name>
    <dbReference type="NCBI Taxonomy" id="1778590"/>
    <lineage>
        <taxon>Bacteria</taxon>
        <taxon>Bacillati</taxon>
        <taxon>Actinomycetota</taxon>
        <taxon>Actinomycetes</taxon>
        <taxon>Micrococcales</taxon>
        <taxon>Microbacteriaceae</taxon>
        <taxon>Pseudoclavibacter</taxon>
    </lineage>
</organism>
<keyword evidence="2" id="KW-0812">Transmembrane</keyword>
<evidence type="ECO:0000256" key="1">
    <source>
        <dbReference type="SAM" id="MobiDB-lite"/>
    </source>
</evidence>
<dbReference type="EMBL" id="WBJY01000001">
    <property type="protein sequence ID" value="KAB1649759.1"/>
    <property type="molecule type" value="Genomic_DNA"/>
</dbReference>
<feature type="region of interest" description="Disordered" evidence="1">
    <location>
        <begin position="149"/>
        <end position="190"/>
    </location>
</feature>
<keyword evidence="4" id="KW-1185">Reference proteome</keyword>
<feature type="compositionally biased region" description="Basic and acidic residues" evidence="1">
    <location>
        <begin position="180"/>
        <end position="190"/>
    </location>
</feature>
<keyword evidence="2" id="KW-1133">Transmembrane helix</keyword>
<proteinExistence type="predicted"/>
<dbReference type="AlphaFoldDB" id="A0A6H9WFM0"/>
<dbReference type="OrthoDB" id="5116658at2"/>
<feature type="transmembrane region" description="Helical" evidence="2">
    <location>
        <begin position="28"/>
        <end position="48"/>
    </location>
</feature>
<feature type="transmembrane region" description="Helical" evidence="2">
    <location>
        <begin position="90"/>
        <end position="113"/>
    </location>
</feature>
<protein>
    <submittedName>
        <fullName evidence="3">Uncharacterized protein</fullName>
    </submittedName>
</protein>
<feature type="transmembrane region" description="Helical" evidence="2">
    <location>
        <begin position="60"/>
        <end position="78"/>
    </location>
</feature>
<feature type="transmembrane region" description="Helical" evidence="2">
    <location>
        <begin position="119"/>
        <end position="138"/>
    </location>
</feature>
<keyword evidence="2" id="KW-0472">Membrane</keyword>
<evidence type="ECO:0000313" key="3">
    <source>
        <dbReference type="EMBL" id="KAB1649759.1"/>
    </source>
</evidence>
<sequence length="190" mass="20091">MSDDRVPVDAVPIESTTPRERETLAQRLPVVALYALLGVIVGVIGSFTHRSRFDLGEVTIWYGLVVAIACVAAFAVGLRLNSPRRSVSGAFAGGIVVGILFIAFGFGNSIVILGDLPGMIWLAAPPIIAFGAAFWPNLERTRADARRAAVGVNTASQPPAPAATNGPREYPGSQPPASPPHEHTFQEPKQ</sequence>
<dbReference type="Proteomes" id="UP000431744">
    <property type="component" value="Unassembled WGS sequence"/>
</dbReference>
<name>A0A6H9WFM0_9MICO</name>
<comment type="caution">
    <text evidence="3">The sequence shown here is derived from an EMBL/GenBank/DDBJ whole genome shotgun (WGS) entry which is preliminary data.</text>
</comment>
<evidence type="ECO:0000256" key="2">
    <source>
        <dbReference type="SAM" id="Phobius"/>
    </source>
</evidence>
<reference evidence="3 4" key="1">
    <citation type="submission" date="2019-09" db="EMBL/GenBank/DDBJ databases">
        <title>Phylogeny of genus Pseudoclavibacter and closely related genus.</title>
        <authorList>
            <person name="Li Y."/>
        </authorList>
    </citation>
    <scope>NUCLEOTIDE SEQUENCE [LARGE SCALE GENOMIC DNA]</scope>
    <source>
        <strain evidence="3 4">EGI 60007</strain>
    </source>
</reference>
<accession>A0A6H9WFM0</accession>